<dbReference type="PIRSF" id="PIRSF033111">
    <property type="entry name" value="UCP033111"/>
    <property type="match status" value="1"/>
</dbReference>
<dbReference type="PATRIC" id="fig|913848.6.peg.1188"/>
<feature type="transmembrane region" description="Helical" evidence="2">
    <location>
        <begin position="135"/>
        <end position="155"/>
    </location>
</feature>
<evidence type="ECO:0000313" key="4">
    <source>
        <dbReference type="Proteomes" id="UP000051181"/>
    </source>
</evidence>
<keyword evidence="2" id="KW-0472">Membrane</keyword>
<dbReference type="eggNOG" id="COG4858">
    <property type="taxonomic scope" value="Bacteria"/>
</dbReference>
<dbReference type="GeneID" id="65915881"/>
<keyword evidence="2" id="KW-1133">Transmembrane helix</keyword>
<dbReference type="RefSeq" id="WP_010011362.1">
    <property type="nucleotide sequence ID" value="NZ_AZCN01000003.1"/>
</dbReference>
<dbReference type="Pfam" id="PF06570">
    <property type="entry name" value="DUF1129"/>
    <property type="match status" value="1"/>
</dbReference>
<proteinExistence type="predicted"/>
<keyword evidence="2" id="KW-0812">Transmembrane</keyword>
<protein>
    <submittedName>
        <fullName evidence="3">Integral membrane protein</fullName>
    </submittedName>
</protein>
<dbReference type="EMBL" id="AZCN01000003">
    <property type="protein sequence ID" value="KRK19113.1"/>
    <property type="molecule type" value="Genomic_DNA"/>
</dbReference>
<dbReference type="InterPro" id="IPR009214">
    <property type="entry name" value="DUF1129"/>
</dbReference>
<dbReference type="AlphaFoldDB" id="A0A0R1FBP1"/>
<organism evidence="3 4">
    <name type="scientific">Loigolactobacillus coryniformis subsp. coryniformis KCTC 3167 = DSM 20001</name>
    <dbReference type="NCBI Taxonomy" id="913848"/>
    <lineage>
        <taxon>Bacteria</taxon>
        <taxon>Bacillati</taxon>
        <taxon>Bacillota</taxon>
        <taxon>Bacilli</taxon>
        <taxon>Lactobacillales</taxon>
        <taxon>Lactobacillaceae</taxon>
        <taxon>Loigolactobacillus</taxon>
    </lineage>
</organism>
<feature type="transmembrane region" description="Helical" evidence="2">
    <location>
        <begin position="104"/>
        <end position="129"/>
    </location>
</feature>
<evidence type="ECO:0000256" key="1">
    <source>
        <dbReference type="SAM" id="MobiDB-lite"/>
    </source>
</evidence>
<reference evidence="3 4" key="1">
    <citation type="journal article" date="2015" name="Genome Announc.">
        <title>Expanding the biotechnology potential of lactobacilli through comparative genomics of 213 strains and associated genera.</title>
        <authorList>
            <person name="Sun Z."/>
            <person name="Harris H.M."/>
            <person name="McCann A."/>
            <person name="Guo C."/>
            <person name="Argimon S."/>
            <person name="Zhang W."/>
            <person name="Yang X."/>
            <person name="Jeffery I.B."/>
            <person name="Cooney J.C."/>
            <person name="Kagawa T.F."/>
            <person name="Liu W."/>
            <person name="Song Y."/>
            <person name="Salvetti E."/>
            <person name="Wrobel A."/>
            <person name="Rasinkangas P."/>
            <person name="Parkhill J."/>
            <person name="Rea M.C."/>
            <person name="O'Sullivan O."/>
            <person name="Ritari J."/>
            <person name="Douillard F.P."/>
            <person name="Paul Ross R."/>
            <person name="Yang R."/>
            <person name="Briner A.E."/>
            <person name="Felis G.E."/>
            <person name="de Vos W.M."/>
            <person name="Barrangou R."/>
            <person name="Klaenhammer T.R."/>
            <person name="Caufield P.W."/>
            <person name="Cui Y."/>
            <person name="Zhang H."/>
            <person name="O'Toole P.W."/>
        </authorList>
    </citation>
    <scope>NUCLEOTIDE SEQUENCE [LARGE SCALE GENOMIC DNA]</scope>
    <source>
        <strain evidence="3 4">DSM 20001</strain>
    </source>
</reference>
<feature type="transmembrane region" description="Helical" evidence="2">
    <location>
        <begin position="206"/>
        <end position="223"/>
    </location>
</feature>
<feature type="region of interest" description="Disordered" evidence="1">
    <location>
        <begin position="1"/>
        <end position="27"/>
    </location>
</feature>
<name>A0A0R1FBP1_9LACO</name>
<feature type="transmembrane region" description="Helical" evidence="2">
    <location>
        <begin position="176"/>
        <end position="200"/>
    </location>
</feature>
<dbReference type="Proteomes" id="UP000051181">
    <property type="component" value="Unassembled WGS sequence"/>
</dbReference>
<comment type="caution">
    <text evidence="3">The sequence shown here is derived from an EMBL/GenBank/DDBJ whole genome shotgun (WGS) entry which is preliminary data.</text>
</comment>
<evidence type="ECO:0000256" key="2">
    <source>
        <dbReference type="SAM" id="Phobius"/>
    </source>
</evidence>
<gene>
    <name evidence="3" type="ORF">FD22_GL001151</name>
</gene>
<evidence type="ECO:0000313" key="3">
    <source>
        <dbReference type="EMBL" id="KRK19113.1"/>
    </source>
</evidence>
<accession>A0A0R1FBP1</accession>
<sequence>MSNDKQARNAGVQQHQKSKPASDLPEELTKKNQDYLYHLKKALAAEPKLTADKQQAAIDEAISKMLAGQKTGQTARQLFGTVTEHVANIIAGPKADPNAPQNKWLLMLDSSLMVFMVFNLMYGIMFFFANNSKVQTGQAGILSELILAIVAGYGIMMMQTSMSARGKKRIPLWRMLIYGVIFFIVLTGTYTLVMLIPGPLNANLPAPVYIVIGVVALGLRIYLKSHFNIKNTVF</sequence>